<feature type="compositionally biased region" description="Acidic residues" evidence="1">
    <location>
        <begin position="320"/>
        <end position="330"/>
    </location>
</feature>
<name>A0A067NDF7_PLEO1</name>
<organism evidence="2 3">
    <name type="scientific">Pleurotus ostreatus (strain PC15)</name>
    <name type="common">Oyster mushroom</name>
    <dbReference type="NCBI Taxonomy" id="1137138"/>
    <lineage>
        <taxon>Eukaryota</taxon>
        <taxon>Fungi</taxon>
        <taxon>Dikarya</taxon>
        <taxon>Basidiomycota</taxon>
        <taxon>Agaricomycotina</taxon>
        <taxon>Agaricomycetes</taxon>
        <taxon>Agaricomycetidae</taxon>
        <taxon>Agaricales</taxon>
        <taxon>Pleurotineae</taxon>
        <taxon>Pleurotaceae</taxon>
        <taxon>Pleurotus</taxon>
    </lineage>
</organism>
<reference evidence="3" key="1">
    <citation type="journal article" date="2014" name="Proc. Natl. Acad. Sci. U.S.A.">
        <title>Extensive sampling of basidiomycete genomes demonstrates inadequacy of the white-rot/brown-rot paradigm for wood decay fungi.</title>
        <authorList>
            <person name="Riley R."/>
            <person name="Salamov A.A."/>
            <person name="Brown D.W."/>
            <person name="Nagy L.G."/>
            <person name="Floudas D."/>
            <person name="Held B.W."/>
            <person name="Levasseur A."/>
            <person name="Lombard V."/>
            <person name="Morin E."/>
            <person name="Otillar R."/>
            <person name="Lindquist E.A."/>
            <person name="Sun H."/>
            <person name="LaButti K.M."/>
            <person name="Schmutz J."/>
            <person name="Jabbour D."/>
            <person name="Luo H."/>
            <person name="Baker S.E."/>
            <person name="Pisabarro A.G."/>
            <person name="Walton J.D."/>
            <person name="Blanchette R.A."/>
            <person name="Henrissat B."/>
            <person name="Martin F."/>
            <person name="Cullen D."/>
            <person name="Hibbett D.S."/>
            <person name="Grigoriev I.V."/>
        </authorList>
    </citation>
    <scope>NUCLEOTIDE SEQUENCE [LARGE SCALE GENOMIC DNA]</scope>
    <source>
        <strain evidence="3">PC15</strain>
    </source>
</reference>
<feature type="compositionally biased region" description="Acidic residues" evidence="1">
    <location>
        <begin position="286"/>
        <end position="302"/>
    </location>
</feature>
<dbReference type="OrthoDB" id="10642866at2759"/>
<dbReference type="EMBL" id="KL198010">
    <property type="protein sequence ID" value="KDQ26068.1"/>
    <property type="molecule type" value="Genomic_DNA"/>
</dbReference>
<sequence>MAPTQKRPHDHTNPTTNDPDDKRRRREEKRRREDNDIAEADTRLEKDERRRRREKLRARRAAEDACVRVAVAEYVAARARHDDSGGLGAAGATANAVAGSSTGPGTRERAAGRGETAREVEPKGPAREVACLGCVQRNLECHQRLVKNARTCWECKQRHVRCRNGAGGARGTVQAAPPVASAEPTVAESLDELAAQVFDLSVHVLARLEALLRLEQKIDTVVDTVARIADVVGMPADVVARERMPQMAWATPLQPVPSTSEDDADATGDEMEVDGAKAPSTSDSDGAQDAETADTMDEEDTGDTDKGMVWAGTGRAVESSGEEGSEEDSG</sequence>
<dbReference type="Proteomes" id="UP000027073">
    <property type="component" value="Unassembled WGS sequence"/>
</dbReference>
<evidence type="ECO:0008006" key="4">
    <source>
        <dbReference type="Google" id="ProtNLM"/>
    </source>
</evidence>
<feature type="compositionally biased region" description="Low complexity" evidence="1">
    <location>
        <begin position="93"/>
        <end position="105"/>
    </location>
</feature>
<dbReference type="HOGENOM" id="CLU_886005_0_0_1"/>
<feature type="compositionally biased region" description="Basic and acidic residues" evidence="1">
    <location>
        <begin position="106"/>
        <end position="121"/>
    </location>
</feature>
<evidence type="ECO:0000313" key="3">
    <source>
        <dbReference type="Proteomes" id="UP000027073"/>
    </source>
</evidence>
<proteinExistence type="predicted"/>
<feature type="region of interest" description="Disordered" evidence="1">
    <location>
        <begin position="1"/>
        <end position="59"/>
    </location>
</feature>
<dbReference type="AlphaFoldDB" id="A0A067NDF7"/>
<accession>A0A067NDF7</accession>
<feature type="compositionally biased region" description="Basic residues" evidence="1">
    <location>
        <begin position="49"/>
        <end position="59"/>
    </location>
</feature>
<dbReference type="InParanoid" id="A0A067NDF7"/>
<evidence type="ECO:0000313" key="2">
    <source>
        <dbReference type="EMBL" id="KDQ26068.1"/>
    </source>
</evidence>
<dbReference type="VEuPathDB" id="FungiDB:PLEOSDRAFT_1085348"/>
<gene>
    <name evidence="2" type="ORF">PLEOSDRAFT_1085348</name>
</gene>
<evidence type="ECO:0000256" key="1">
    <source>
        <dbReference type="SAM" id="MobiDB-lite"/>
    </source>
</evidence>
<protein>
    <recommendedName>
        <fullName evidence="4">Zn(2)-C6 fungal-type domain-containing protein</fullName>
    </recommendedName>
</protein>
<feature type="compositionally biased region" description="Basic and acidic residues" evidence="1">
    <location>
        <begin position="30"/>
        <end position="48"/>
    </location>
</feature>
<feature type="region of interest" description="Disordered" evidence="1">
    <location>
        <begin position="249"/>
        <end position="330"/>
    </location>
</feature>
<feature type="compositionally biased region" description="Acidic residues" evidence="1">
    <location>
        <begin position="260"/>
        <end position="273"/>
    </location>
</feature>
<feature type="region of interest" description="Disordered" evidence="1">
    <location>
        <begin position="93"/>
        <end position="121"/>
    </location>
</feature>